<feature type="compositionally biased region" description="Polar residues" evidence="1">
    <location>
        <begin position="213"/>
        <end position="231"/>
    </location>
</feature>
<dbReference type="Proteomes" id="UP001230504">
    <property type="component" value="Unassembled WGS sequence"/>
</dbReference>
<dbReference type="EMBL" id="JAHLJV010000115">
    <property type="protein sequence ID" value="KAK1570022.1"/>
    <property type="molecule type" value="Genomic_DNA"/>
</dbReference>
<gene>
    <name evidence="2" type="ORF">LY79DRAFT_527669</name>
</gene>
<feature type="compositionally biased region" description="Basic and acidic residues" evidence="1">
    <location>
        <begin position="59"/>
        <end position="69"/>
    </location>
</feature>
<protein>
    <submittedName>
        <fullName evidence="2">Uncharacterized protein</fullName>
    </submittedName>
</protein>
<organism evidence="2 3">
    <name type="scientific">Colletotrichum navitas</name>
    <dbReference type="NCBI Taxonomy" id="681940"/>
    <lineage>
        <taxon>Eukaryota</taxon>
        <taxon>Fungi</taxon>
        <taxon>Dikarya</taxon>
        <taxon>Ascomycota</taxon>
        <taxon>Pezizomycotina</taxon>
        <taxon>Sordariomycetes</taxon>
        <taxon>Hypocreomycetidae</taxon>
        <taxon>Glomerellales</taxon>
        <taxon>Glomerellaceae</taxon>
        <taxon>Colletotrichum</taxon>
        <taxon>Colletotrichum graminicola species complex</taxon>
    </lineage>
</organism>
<accession>A0AAD8PMC4</accession>
<proteinExistence type="predicted"/>
<feature type="region of interest" description="Disordered" evidence="1">
    <location>
        <begin position="210"/>
        <end position="231"/>
    </location>
</feature>
<evidence type="ECO:0000313" key="3">
    <source>
        <dbReference type="Proteomes" id="UP001230504"/>
    </source>
</evidence>
<sequence>MDLADEMIWSLSEVGSPSQVLESLEIASVDVDVRGPSSTCGGTPVTAAERRPLPASDCKAGEKSPRSTAHDFAPPPAFEPMGMSFSSMSFYGLRDAVCHSLGKSHLEVACVVDASAKNKVDTCKVTRADMPRGVQHHDSYWWAALGDATLETYIAGAYRNIASFISKADVLERLREARLPEANQLVRNFVYGLVALGAYSYHGQRQQLRDDVATSSRTQKDGSSPASSENSDIGADWVSWRLRAALGSCRGVHDLPSNILKLQMSLLVASIALECEMPSLVTEHITSAVMHIRELGLLHGAPDDVSGPILGYTYMLDVSHALDRGVPPTIDCDWVGVPGPSKHVSDKNLEGIRCLAAVMHKTIKKQFSPRAISAMTVTRGNRAKRHGSVKDHLRQWTILFPDLNRRTRSEKLYSLPDSVTRLAYCMYHRAVFLVHCPWIAAAAGSNPTSSDNVVTLANDCCIRACLESARQVIDAIPFFFSPSSAGTMLESLLLICYCKIDKAVPEEHRRKCIALTGLCQGSLARISLDKSEIGDTSAAHPVLKHAQVILSLGNP</sequence>
<dbReference type="CDD" id="cd12148">
    <property type="entry name" value="fungal_TF_MHR"/>
    <property type="match status" value="1"/>
</dbReference>
<dbReference type="AlphaFoldDB" id="A0AAD8PMC4"/>
<feature type="region of interest" description="Disordered" evidence="1">
    <location>
        <begin position="35"/>
        <end position="73"/>
    </location>
</feature>
<name>A0AAD8PMC4_9PEZI</name>
<comment type="caution">
    <text evidence="2">The sequence shown here is derived from an EMBL/GenBank/DDBJ whole genome shotgun (WGS) entry which is preliminary data.</text>
</comment>
<evidence type="ECO:0000313" key="2">
    <source>
        <dbReference type="EMBL" id="KAK1570022.1"/>
    </source>
</evidence>
<evidence type="ECO:0000256" key="1">
    <source>
        <dbReference type="SAM" id="MobiDB-lite"/>
    </source>
</evidence>
<dbReference type="GeneID" id="85440191"/>
<reference evidence="2" key="1">
    <citation type="submission" date="2021-06" db="EMBL/GenBank/DDBJ databases">
        <title>Comparative genomics, transcriptomics and evolutionary studies reveal genomic signatures of adaptation to plant cell wall in hemibiotrophic fungi.</title>
        <authorList>
            <consortium name="DOE Joint Genome Institute"/>
            <person name="Baroncelli R."/>
            <person name="Diaz J.F."/>
            <person name="Benocci T."/>
            <person name="Peng M."/>
            <person name="Battaglia E."/>
            <person name="Haridas S."/>
            <person name="Andreopoulos W."/>
            <person name="Labutti K."/>
            <person name="Pangilinan J."/>
            <person name="Floch G.L."/>
            <person name="Makela M.R."/>
            <person name="Henrissat B."/>
            <person name="Grigoriev I.V."/>
            <person name="Crouch J.A."/>
            <person name="De Vries R.P."/>
            <person name="Sukno S.A."/>
            <person name="Thon M.R."/>
        </authorList>
    </citation>
    <scope>NUCLEOTIDE SEQUENCE</scope>
    <source>
        <strain evidence="2">CBS 125086</strain>
    </source>
</reference>
<keyword evidence="3" id="KW-1185">Reference proteome</keyword>
<dbReference type="RefSeq" id="XP_060408204.1">
    <property type="nucleotide sequence ID" value="XM_060555951.1"/>
</dbReference>